<dbReference type="InterPro" id="IPR000504">
    <property type="entry name" value="RRM_dom"/>
</dbReference>
<reference evidence="5 6" key="1">
    <citation type="submission" date="2020-04" db="EMBL/GenBank/DDBJ databases">
        <title>Plant Genome Project.</title>
        <authorList>
            <person name="Zhang R.-G."/>
        </authorList>
    </citation>
    <scope>NUCLEOTIDE SEQUENCE [LARGE SCALE GENOMIC DNA]</scope>
    <source>
        <strain evidence="5">YNK0</strain>
        <tissue evidence="5">Leaf</tissue>
    </source>
</reference>
<evidence type="ECO:0000259" key="4">
    <source>
        <dbReference type="PROSITE" id="PS50102"/>
    </source>
</evidence>
<dbReference type="InterPro" id="IPR003954">
    <property type="entry name" value="RRM_euk-type"/>
</dbReference>
<feature type="region of interest" description="Disordered" evidence="3">
    <location>
        <begin position="267"/>
        <end position="301"/>
    </location>
</feature>
<evidence type="ECO:0000313" key="5">
    <source>
        <dbReference type="EMBL" id="KAF8411409.1"/>
    </source>
</evidence>
<keyword evidence="6" id="KW-1185">Reference proteome</keyword>
<sequence length="301" mass="33308">MALLRLLWFPSTTLSNDQHGRKSLILQKPSQIKFSLSSLVCSTSPISHVSDIRPSRTRRTNLLFFNFSSATQHHCTSSSSSITIESPGLESESESSRTRLIAQNIPWTCTPEDIRTLFEKYGTVSDVELSMHNKIKNRGLAFIDMGSEEEALSALTNLESYELEGRAIKVNYAKTLKKRPSARPEPVTKHNVFVGNLSWRARSKDLREFFSSGSGKVRSAEVIFQSNPRRSTGYGFVSFSSKEDADAAVSAFNGKKFMGRPIRLGLSKKSVGGESEESTQSEETSNEVNGDGGLPDKVDEI</sequence>
<name>A0A835DSN7_TETSI</name>
<dbReference type="InterPro" id="IPR012677">
    <property type="entry name" value="Nucleotide-bd_a/b_plait_sf"/>
</dbReference>
<dbReference type="InterPro" id="IPR035979">
    <property type="entry name" value="RBD_domain_sf"/>
</dbReference>
<dbReference type="InterPro" id="IPR050502">
    <property type="entry name" value="Euk_RNA-bind_prot"/>
</dbReference>
<organism evidence="5 6">
    <name type="scientific">Tetracentron sinense</name>
    <name type="common">Spur-leaf</name>
    <dbReference type="NCBI Taxonomy" id="13715"/>
    <lineage>
        <taxon>Eukaryota</taxon>
        <taxon>Viridiplantae</taxon>
        <taxon>Streptophyta</taxon>
        <taxon>Embryophyta</taxon>
        <taxon>Tracheophyta</taxon>
        <taxon>Spermatophyta</taxon>
        <taxon>Magnoliopsida</taxon>
        <taxon>Trochodendrales</taxon>
        <taxon>Trochodendraceae</taxon>
        <taxon>Tetracentron</taxon>
    </lineage>
</organism>
<dbReference type="Proteomes" id="UP000655225">
    <property type="component" value="Unassembled WGS sequence"/>
</dbReference>
<dbReference type="GO" id="GO:1901259">
    <property type="term" value="P:chloroplast rRNA processing"/>
    <property type="evidence" value="ECO:0007669"/>
    <property type="project" value="TreeGrafter"/>
</dbReference>
<dbReference type="OMA" id="FRITHYQ"/>
<dbReference type="GO" id="GO:0009535">
    <property type="term" value="C:chloroplast thylakoid membrane"/>
    <property type="evidence" value="ECO:0007669"/>
    <property type="project" value="TreeGrafter"/>
</dbReference>
<feature type="domain" description="RRM" evidence="4">
    <location>
        <begin position="98"/>
        <end position="175"/>
    </location>
</feature>
<dbReference type="EMBL" id="JABCRI010000002">
    <property type="protein sequence ID" value="KAF8411409.1"/>
    <property type="molecule type" value="Genomic_DNA"/>
</dbReference>
<feature type="domain" description="RRM" evidence="4">
    <location>
        <begin position="190"/>
        <end position="269"/>
    </location>
</feature>
<evidence type="ECO:0000256" key="2">
    <source>
        <dbReference type="PROSITE-ProRule" id="PRU00176"/>
    </source>
</evidence>
<dbReference type="SUPFAM" id="SSF54928">
    <property type="entry name" value="RNA-binding domain, RBD"/>
    <property type="match status" value="2"/>
</dbReference>
<evidence type="ECO:0000256" key="1">
    <source>
        <dbReference type="ARBA" id="ARBA00022884"/>
    </source>
</evidence>
<evidence type="ECO:0000313" key="6">
    <source>
        <dbReference type="Proteomes" id="UP000655225"/>
    </source>
</evidence>
<accession>A0A835DSN7</accession>
<dbReference type="OrthoDB" id="272703at2759"/>
<dbReference type="PROSITE" id="PS50102">
    <property type="entry name" value="RRM"/>
    <property type="match status" value="2"/>
</dbReference>
<dbReference type="PANTHER" id="PTHR48025:SF17">
    <property type="entry name" value="28 KDA RIBONUCLEOPROTEIN, CHLOROPLASTIC"/>
    <property type="match status" value="1"/>
</dbReference>
<dbReference type="PANTHER" id="PTHR48025">
    <property type="entry name" value="OS02G0815200 PROTEIN"/>
    <property type="match status" value="1"/>
</dbReference>
<gene>
    <name evidence="5" type="ORF">HHK36_003958</name>
</gene>
<protein>
    <recommendedName>
        <fullName evidence="4">RRM domain-containing protein</fullName>
    </recommendedName>
</protein>
<evidence type="ECO:0000256" key="3">
    <source>
        <dbReference type="SAM" id="MobiDB-lite"/>
    </source>
</evidence>
<keyword evidence="1 2" id="KW-0694">RNA-binding</keyword>
<dbReference type="SMART" id="SM00361">
    <property type="entry name" value="RRM_1"/>
    <property type="match status" value="1"/>
</dbReference>
<comment type="caution">
    <text evidence="5">The sequence shown here is derived from an EMBL/GenBank/DDBJ whole genome shotgun (WGS) entry which is preliminary data.</text>
</comment>
<proteinExistence type="predicted"/>
<dbReference type="SMART" id="SM00360">
    <property type="entry name" value="RRM"/>
    <property type="match status" value="2"/>
</dbReference>
<dbReference type="GO" id="GO:0003729">
    <property type="term" value="F:mRNA binding"/>
    <property type="evidence" value="ECO:0007669"/>
    <property type="project" value="TreeGrafter"/>
</dbReference>
<dbReference type="AlphaFoldDB" id="A0A835DSN7"/>
<dbReference type="Gene3D" id="3.30.70.330">
    <property type="match status" value="2"/>
</dbReference>
<dbReference type="Pfam" id="PF00076">
    <property type="entry name" value="RRM_1"/>
    <property type="match status" value="2"/>
</dbReference>